<dbReference type="GO" id="GO:0005737">
    <property type="term" value="C:cytoplasm"/>
    <property type="evidence" value="ECO:0007669"/>
    <property type="project" value="UniProtKB-SubCell"/>
</dbReference>
<comment type="pathway">
    <text evidence="4">Protein modification; peptidyl-diphthamide biosynthesis.</text>
</comment>
<dbReference type="InterPro" id="IPR036869">
    <property type="entry name" value="J_dom_sf"/>
</dbReference>
<organism evidence="14 15">
    <name type="scientific">Cyphellophora attinorum</name>
    <dbReference type="NCBI Taxonomy" id="1664694"/>
    <lineage>
        <taxon>Eukaryota</taxon>
        <taxon>Fungi</taxon>
        <taxon>Dikarya</taxon>
        <taxon>Ascomycota</taxon>
        <taxon>Pezizomycotina</taxon>
        <taxon>Eurotiomycetes</taxon>
        <taxon>Chaetothyriomycetidae</taxon>
        <taxon>Chaetothyriales</taxon>
        <taxon>Cyphellophoraceae</taxon>
        <taxon>Cyphellophora</taxon>
    </lineage>
</organism>
<protein>
    <recommendedName>
        <fullName evidence="6">Diphthamide biosynthesis protein 4</fullName>
    </recommendedName>
</protein>
<dbReference type="EMBL" id="LFJN01000014">
    <property type="protein sequence ID" value="KPI39703.1"/>
    <property type="molecule type" value="Genomic_DNA"/>
</dbReference>
<dbReference type="RefSeq" id="XP_017999666.1">
    <property type="nucleotide sequence ID" value="XM_018143321.1"/>
</dbReference>
<evidence type="ECO:0000259" key="13">
    <source>
        <dbReference type="PROSITE" id="PS51074"/>
    </source>
</evidence>
<comment type="subcellular location">
    <subcellularLocation>
        <location evidence="3">Cytoplasm</location>
    </subcellularLocation>
    <subcellularLocation>
        <location evidence="2">Nucleus</location>
    </subcellularLocation>
</comment>
<dbReference type="AlphaFoldDB" id="A0A0N1HTB1"/>
<evidence type="ECO:0000259" key="12">
    <source>
        <dbReference type="PROSITE" id="PS50076"/>
    </source>
</evidence>
<keyword evidence="9" id="KW-0862">Zinc</keyword>
<evidence type="ECO:0000256" key="11">
    <source>
        <dbReference type="ARBA" id="ARBA00023242"/>
    </source>
</evidence>
<dbReference type="InterPro" id="IPR001623">
    <property type="entry name" value="DnaJ_domain"/>
</dbReference>
<dbReference type="OrthoDB" id="445556at2759"/>
<evidence type="ECO:0000256" key="5">
    <source>
        <dbReference type="ARBA" id="ARBA00006169"/>
    </source>
</evidence>
<dbReference type="InterPro" id="IPR036671">
    <property type="entry name" value="DPH_MB_sf"/>
</dbReference>
<dbReference type="InterPro" id="IPR044248">
    <property type="entry name" value="DPH3/4-like"/>
</dbReference>
<evidence type="ECO:0000256" key="10">
    <source>
        <dbReference type="ARBA" id="ARBA00023004"/>
    </source>
</evidence>
<dbReference type="Pfam" id="PF00226">
    <property type="entry name" value="DnaJ"/>
    <property type="match status" value="1"/>
</dbReference>
<dbReference type="GO" id="GO:0046872">
    <property type="term" value="F:metal ion binding"/>
    <property type="evidence" value="ECO:0007669"/>
    <property type="project" value="UniProtKB-KW"/>
</dbReference>
<name>A0A0N1HTB1_9EURO</name>
<dbReference type="UniPathway" id="UPA00559"/>
<evidence type="ECO:0000256" key="2">
    <source>
        <dbReference type="ARBA" id="ARBA00004123"/>
    </source>
</evidence>
<dbReference type="GO" id="GO:0005634">
    <property type="term" value="C:nucleus"/>
    <property type="evidence" value="ECO:0007669"/>
    <property type="project" value="UniProtKB-SubCell"/>
</dbReference>
<dbReference type="CDD" id="cd06257">
    <property type="entry name" value="DnaJ"/>
    <property type="match status" value="1"/>
</dbReference>
<evidence type="ECO:0000256" key="7">
    <source>
        <dbReference type="ARBA" id="ARBA00022490"/>
    </source>
</evidence>
<evidence type="ECO:0000256" key="8">
    <source>
        <dbReference type="ARBA" id="ARBA00022723"/>
    </source>
</evidence>
<dbReference type="Pfam" id="PF05207">
    <property type="entry name" value="Zn_ribbon_CSL"/>
    <property type="match status" value="1"/>
</dbReference>
<feature type="domain" description="J" evidence="12">
    <location>
        <begin position="6"/>
        <end position="82"/>
    </location>
</feature>
<comment type="caution">
    <text evidence="14">The sequence shown here is derived from an EMBL/GenBank/DDBJ whole genome shotgun (WGS) entry which is preliminary data.</text>
</comment>
<dbReference type="SUPFAM" id="SSF46565">
    <property type="entry name" value="Chaperone J-domain"/>
    <property type="match status" value="1"/>
</dbReference>
<keyword evidence="10" id="KW-0408">Iron</keyword>
<feature type="domain" description="DPH-type MB" evidence="13">
    <location>
        <begin position="93"/>
        <end position="165"/>
    </location>
</feature>
<dbReference type="GeneID" id="28735201"/>
<gene>
    <name evidence="14" type="ORF">AB675_3285</name>
</gene>
<dbReference type="Gene3D" id="3.10.660.10">
    <property type="entry name" value="DPH Zinc finger"/>
    <property type="match status" value="1"/>
</dbReference>
<sequence length="170" mass="18879">MSDSQTHYELLGLSAGSDITPKDVKEAYHQALLRYHPDKVHRSASLSLSTADAKYVPTIDRIVEAYNTLLDPSLRKAYDASLRSSVKSVAHHGIELFDLEDFEHHENADGDRWTKSCRCGSPVAYVLSEEDLEQVVKEQPTQPDGLQEILLGCRGCSLFVRVTFATAETG</sequence>
<evidence type="ECO:0000313" key="14">
    <source>
        <dbReference type="EMBL" id="KPI39703.1"/>
    </source>
</evidence>
<dbReference type="InterPro" id="IPR007872">
    <property type="entry name" value="DPH_MB_dom"/>
</dbReference>
<dbReference type="SMART" id="SM00271">
    <property type="entry name" value="DnaJ"/>
    <property type="match status" value="1"/>
</dbReference>
<evidence type="ECO:0000313" key="15">
    <source>
        <dbReference type="Proteomes" id="UP000038010"/>
    </source>
</evidence>
<reference evidence="14 15" key="1">
    <citation type="submission" date="2015-06" db="EMBL/GenBank/DDBJ databases">
        <title>Draft genome of the ant-associated black yeast Phialophora attae CBS 131958.</title>
        <authorList>
            <person name="Moreno L.F."/>
            <person name="Stielow B.J."/>
            <person name="de Hoog S."/>
            <person name="Vicente V.A."/>
            <person name="Weiss V.A."/>
            <person name="de Vries M."/>
            <person name="Cruz L.M."/>
            <person name="Souza E.M."/>
        </authorList>
    </citation>
    <scope>NUCLEOTIDE SEQUENCE [LARGE SCALE GENOMIC DNA]</scope>
    <source>
        <strain evidence="14 15">CBS 131958</strain>
    </source>
</reference>
<dbReference type="VEuPathDB" id="FungiDB:AB675_3285"/>
<evidence type="ECO:0000256" key="9">
    <source>
        <dbReference type="ARBA" id="ARBA00022833"/>
    </source>
</evidence>
<keyword evidence="15" id="KW-1185">Reference proteome</keyword>
<dbReference type="SUPFAM" id="SSF144217">
    <property type="entry name" value="CSL zinc finger"/>
    <property type="match status" value="1"/>
</dbReference>
<dbReference type="PROSITE" id="PS51074">
    <property type="entry name" value="DPH_MB"/>
    <property type="match status" value="1"/>
</dbReference>
<keyword evidence="11" id="KW-0539">Nucleus</keyword>
<dbReference type="GO" id="GO:0017183">
    <property type="term" value="P:protein histidyl modification to diphthamide"/>
    <property type="evidence" value="ECO:0007669"/>
    <property type="project" value="UniProtKB-UniPathway"/>
</dbReference>
<evidence type="ECO:0000256" key="1">
    <source>
        <dbReference type="ARBA" id="ARBA00003474"/>
    </source>
</evidence>
<keyword evidence="7" id="KW-0963">Cytoplasm</keyword>
<dbReference type="Proteomes" id="UP000038010">
    <property type="component" value="Unassembled WGS sequence"/>
</dbReference>
<evidence type="ECO:0000256" key="3">
    <source>
        <dbReference type="ARBA" id="ARBA00004496"/>
    </source>
</evidence>
<dbReference type="PANTHER" id="PTHR21454:SF46">
    <property type="entry name" value="DIPHTHAMIDE BIOSYNTHESIS PROTEIN 4"/>
    <property type="match status" value="1"/>
</dbReference>
<evidence type="ECO:0000256" key="4">
    <source>
        <dbReference type="ARBA" id="ARBA00005156"/>
    </source>
</evidence>
<dbReference type="PROSITE" id="PS50076">
    <property type="entry name" value="DNAJ_2"/>
    <property type="match status" value="1"/>
</dbReference>
<evidence type="ECO:0000256" key="6">
    <source>
        <dbReference type="ARBA" id="ARBA00021797"/>
    </source>
</evidence>
<comment type="similarity">
    <text evidence="5">Belongs to the DPH4 family.</text>
</comment>
<proteinExistence type="inferred from homology"/>
<dbReference type="Gene3D" id="1.10.287.110">
    <property type="entry name" value="DnaJ domain"/>
    <property type="match status" value="1"/>
</dbReference>
<accession>A0A0N1HTB1</accession>
<dbReference type="PANTHER" id="PTHR21454">
    <property type="entry name" value="DPH3 HOMOLOG-RELATED"/>
    <property type="match status" value="1"/>
</dbReference>
<keyword evidence="8" id="KW-0479">Metal-binding</keyword>
<dbReference type="STRING" id="1664694.A0A0N1HTB1"/>
<comment type="function">
    <text evidence="1">Required for the first step of diphthamide biosynthesis, the transfer of 3-amino-3-carboxypropyl from S-adenosyl-L-methionine to a histidine residue. Diphthamide is a post-translational modification of histidine which occurs in elongation factor 2.</text>
</comment>